<evidence type="ECO:0008006" key="4">
    <source>
        <dbReference type="Google" id="ProtNLM"/>
    </source>
</evidence>
<proteinExistence type="predicted"/>
<sequence length="307" mass="34826">MKFTFSNISLNYFCRILLTLCLLYCPATLADSVIYADILKAEDYRLRYNLALGGQKAIDIKDYTPTKVGSQREIVEMIILQKALYLGGEKSTIAFNPKDSLTLREVTSLVKGDSLLYGNTLWFEMIKDYQGSLYISDPLIRYGEYEAGFYTSRSNKKALSTTMETLKDLKVITSSQWGADWRALHNSPVQTINFMGSWIDMLSMVEYQVVDAMLINFSLQEDLSLMFDDKTYIPIPNIKIMLPGSRHFVVSKKHPNGAQVFNALNKGIKIMRESGEIEKLYRQAGFINSKVKGWSIANSTMLTVDAK</sequence>
<evidence type="ECO:0000313" key="2">
    <source>
        <dbReference type="EMBL" id="GAA0820024.1"/>
    </source>
</evidence>
<evidence type="ECO:0000313" key="3">
    <source>
        <dbReference type="Proteomes" id="UP001500021"/>
    </source>
</evidence>
<name>A0ABP3WHZ5_9GAMM</name>
<dbReference type="SUPFAM" id="SSF53850">
    <property type="entry name" value="Periplasmic binding protein-like II"/>
    <property type="match status" value="1"/>
</dbReference>
<evidence type="ECO:0000256" key="1">
    <source>
        <dbReference type="SAM" id="SignalP"/>
    </source>
</evidence>
<keyword evidence="3" id="KW-1185">Reference proteome</keyword>
<gene>
    <name evidence="2" type="ORF">GCM10009111_24850</name>
</gene>
<protein>
    <recommendedName>
        <fullName evidence="4">Solute-binding protein family 3/N-terminal domain-containing protein</fullName>
    </recommendedName>
</protein>
<reference evidence="3" key="1">
    <citation type="journal article" date="2019" name="Int. J. Syst. Evol. Microbiol.">
        <title>The Global Catalogue of Microorganisms (GCM) 10K type strain sequencing project: providing services to taxonomists for standard genome sequencing and annotation.</title>
        <authorList>
            <consortium name="The Broad Institute Genomics Platform"/>
            <consortium name="The Broad Institute Genome Sequencing Center for Infectious Disease"/>
            <person name="Wu L."/>
            <person name="Ma J."/>
        </authorList>
    </citation>
    <scope>NUCLEOTIDE SEQUENCE [LARGE SCALE GENOMIC DNA]</scope>
    <source>
        <strain evidence="3">JCM 15608</strain>
    </source>
</reference>
<dbReference type="RefSeq" id="WP_343817834.1">
    <property type="nucleotide sequence ID" value="NZ_BAAAFA010000008.1"/>
</dbReference>
<organism evidence="2 3">
    <name type="scientific">Colwellia asteriadis</name>
    <dbReference type="NCBI Taxonomy" id="517723"/>
    <lineage>
        <taxon>Bacteria</taxon>
        <taxon>Pseudomonadati</taxon>
        <taxon>Pseudomonadota</taxon>
        <taxon>Gammaproteobacteria</taxon>
        <taxon>Alteromonadales</taxon>
        <taxon>Colwelliaceae</taxon>
        <taxon>Colwellia</taxon>
    </lineage>
</organism>
<feature type="chain" id="PRO_5045981372" description="Solute-binding protein family 3/N-terminal domain-containing protein" evidence="1">
    <location>
        <begin position="31"/>
        <end position="307"/>
    </location>
</feature>
<dbReference type="EMBL" id="BAAAFA010000008">
    <property type="protein sequence ID" value="GAA0820024.1"/>
    <property type="molecule type" value="Genomic_DNA"/>
</dbReference>
<comment type="caution">
    <text evidence="2">The sequence shown here is derived from an EMBL/GenBank/DDBJ whole genome shotgun (WGS) entry which is preliminary data.</text>
</comment>
<feature type="signal peptide" evidence="1">
    <location>
        <begin position="1"/>
        <end position="30"/>
    </location>
</feature>
<accession>A0ABP3WHZ5</accession>
<dbReference type="Proteomes" id="UP001500021">
    <property type="component" value="Unassembled WGS sequence"/>
</dbReference>
<keyword evidence="1" id="KW-0732">Signal</keyword>